<keyword evidence="15" id="KW-0175">Coiled coil</keyword>
<dbReference type="SUPFAM" id="SSF52172">
    <property type="entry name" value="CheY-like"/>
    <property type="match status" value="2"/>
</dbReference>
<dbReference type="PROSITE" id="PS50109">
    <property type="entry name" value="HIS_KIN"/>
    <property type="match status" value="1"/>
</dbReference>
<keyword evidence="9 19" id="KW-0418">Kinase</keyword>
<reference evidence="19 20" key="1">
    <citation type="submission" date="2018-04" db="EMBL/GenBank/DDBJ databases">
        <title>Genomic Encyclopedia of Archaeal and Bacterial Type Strains, Phase II (KMG-II): from individual species to whole genera.</title>
        <authorList>
            <person name="Goeker M."/>
        </authorList>
    </citation>
    <scope>NUCLEOTIDE SEQUENCE [LARGE SCALE GENOMIC DNA]</scope>
    <source>
        <strain evidence="19 20">DSM 26809</strain>
    </source>
</reference>
<dbReference type="OrthoDB" id="9809670at2"/>
<evidence type="ECO:0000256" key="11">
    <source>
        <dbReference type="ARBA" id="ARBA00022989"/>
    </source>
</evidence>
<dbReference type="PANTHER" id="PTHR45339:SF1">
    <property type="entry name" value="HYBRID SIGNAL TRANSDUCTION HISTIDINE KINASE J"/>
    <property type="match status" value="1"/>
</dbReference>
<protein>
    <recommendedName>
        <fullName evidence="3">histidine kinase</fullName>
        <ecNumber evidence="3">2.7.13.3</ecNumber>
    </recommendedName>
</protein>
<dbReference type="SMART" id="SM00388">
    <property type="entry name" value="HisKA"/>
    <property type="match status" value="1"/>
</dbReference>
<dbReference type="Proteomes" id="UP000244168">
    <property type="component" value="Unassembled WGS sequence"/>
</dbReference>
<dbReference type="EC" id="2.7.13.3" evidence="3"/>
<feature type="transmembrane region" description="Helical" evidence="16">
    <location>
        <begin position="172"/>
        <end position="191"/>
    </location>
</feature>
<keyword evidence="12" id="KW-0902">Two-component regulatory system</keyword>
<sequence>MAARRRVATNNNMTVLHADPEVLAHQQTYLLDIKKRSDKFINYFLAFYYLTGIALSFYYDTWLIGLSLSTISVVAYYSIKWLLPESDLYQYVLSAVLGLFLAQFIYQMHGMFEMHFFAFISSAVLITYQKWKLQIPLLIVVGIHHATFSYLQNLGHGEVYFTTLRYFDNTTLIIHLALTVVIFFISGLWAYQLDNYGEKQILNNVEVSRLQKEAILNEERKRNEAALKKFNQELLATNRDLELARKEAEQANKAKSIFLATMSHEIRTPMNGVLGMAALLTETPLTEQQRTYAEAINTCGENLLTVINDILDFSKIEAGNLELDSHDFDLRNAMEDVLDIFATTAARKQLEVALEIAEDVPRHIVGDRVRLQQILTNLIGNAIKFTSTGEVIVRAAVISGDEDIDGIIGLKLSVRDTGIGIAPDKVGRLFTAFSQADSSTTRKYGGTGLGLAISRRLTELMHGEIWVDSTPGTGSEFSFTIRTQKGQEVPPPYTVFHISRHAGKSVLVVDDNQTNLTILEQQLLNWKLKPVVAPSADEALKLLGSEQIDLVITDAQMPEVDGVELARRIKAIHPLLPVILLSSIGDERNMTDTGLFEHVLTKPVKQQLLGKYISQSLSPKTGAAQEETVNKFRLSPDFALHYPFQILVAEDNRINQMVIMQILSKLGYAPDLANNGIEVLAMLAEKLYDLVLMDVHMPDMDGLEATRLIRQTLDSQPLILALTANAMIEDREECLAAGMDDYIGKPVKFEDLMTKLRKLYNRNLK</sequence>
<evidence type="ECO:0000256" key="10">
    <source>
        <dbReference type="ARBA" id="ARBA00022840"/>
    </source>
</evidence>
<dbReference type="CDD" id="cd16922">
    <property type="entry name" value="HATPase_EvgS-ArcB-TorS-like"/>
    <property type="match status" value="1"/>
</dbReference>
<dbReference type="InterPro" id="IPR011006">
    <property type="entry name" value="CheY-like_superfamily"/>
</dbReference>
<evidence type="ECO:0000256" key="6">
    <source>
        <dbReference type="ARBA" id="ARBA00022679"/>
    </source>
</evidence>
<evidence type="ECO:0000256" key="16">
    <source>
        <dbReference type="SAM" id="Phobius"/>
    </source>
</evidence>
<dbReference type="InterPro" id="IPR004358">
    <property type="entry name" value="Sig_transdc_His_kin-like_C"/>
</dbReference>
<feature type="domain" description="Histidine kinase" evidence="17">
    <location>
        <begin position="261"/>
        <end position="485"/>
    </location>
</feature>
<dbReference type="EMBL" id="QAOQ01000003">
    <property type="protein sequence ID" value="PTQ98262.1"/>
    <property type="molecule type" value="Genomic_DNA"/>
</dbReference>
<feature type="domain" description="Response regulatory" evidence="18">
    <location>
        <begin position="505"/>
        <end position="617"/>
    </location>
</feature>
<keyword evidence="7 16" id="KW-0812">Transmembrane</keyword>
<dbReference type="PROSITE" id="PS50110">
    <property type="entry name" value="RESPONSE_REGULATORY"/>
    <property type="match status" value="2"/>
</dbReference>
<dbReference type="AlphaFoldDB" id="A0A2T5JBM3"/>
<evidence type="ECO:0000256" key="8">
    <source>
        <dbReference type="ARBA" id="ARBA00022741"/>
    </source>
</evidence>
<dbReference type="PANTHER" id="PTHR45339">
    <property type="entry name" value="HYBRID SIGNAL TRANSDUCTION HISTIDINE KINASE J"/>
    <property type="match status" value="1"/>
</dbReference>
<evidence type="ECO:0000256" key="7">
    <source>
        <dbReference type="ARBA" id="ARBA00022692"/>
    </source>
</evidence>
<organism evidence="19 20">
    <name type="scientific">Mucilaginibacter yixingensis</name>
    <dbReference type="NCBI Taxonomy" id="1295612"/>
    <lineage>
        <taxon>Bacteria</taxon>
        <taxon>Pseudomonadati</taxon>
        <taxon>Bacteroidota</taxon>
        <taxon>Sphingobacteriia</taxon>
        <taxon>Sphingobacteriales</taxon>
        <taxon>Sphingobacteriaceae</taxon>
        <taxon>Mucilaginibacter</taxon>
    </lineage>
</organism>
<feature type="transmembrane region" description="Helical" evidence="16">
    <location>
        <begin position="135"/>
        <end position="152"/>
    </location>
</feature>
<dbReference type="PRINTS" id="PR00344">
    <property type="entry name" value="BCTRLSENSOR"/>
</dbReference>
<dbReference type="GO" id="GO:0005886">
    <property type="term" value="C:plasma membrane"/>
    <property type="evidence" value="ECO:0007669"/>
    <property type="project" value="UniProtKB-SubCell"/>
</dbReference>
<keyword evidence="6" id="KW-0808">Transferase</keyword>
<feature type="modified residue" description="4-aspartylphosphate" evidence="14">
    <location>
        <position position="554"/>
    </location>
</feature>
<dbReference type="InterPro" id="IPR003594">
    <property type="entry name" value="HATPase_dom"/>
</dbReference>
<feature type="modified residue" description="4-aspartylphosphate" evidence="14">
    <location>
        <position position="694"/>
    </location>
</feature>
<dbReference type="FunFam" id="1.10.287.130:FF:000003">
    <property type="entry name" value="Histidine kinase"/>
    <property type="match status" value="1"/>
</dbReference>
<dbReference type="Pfam" id="PF00072">
    <property type="entry name" value="Response_reg"/>
    <property type="match status" value="2"/>
</dbReference>
<dbReference type="GO" id="GO:0005524">
    <property type="term" value="F:ATP binding"/>
    <property type="evidence" value="ECO:0007669"/>
    <property type="project" value="UniProtKB-KW"/>
</dbReference>
<dbReference type="SUPFAM" id="SSF55874">
    <property type="entry name" value="ATPase domain of HSP90 chaperone/DNA topoisomerase II/histidine kinase"/>
    <property type="match status" value="1"/>
</dbReference>
<dbReference type="Gene3D" id="3.40.50.2300">
    <property type="match status" value="2"/>
</dbReference>
<keyword evidence="13 16" id="KW-0472">Membrane</keyword>
<name>A0A2T5JBM3_9SPHI</name>
<dbReference type="SMART" id="SM00387">
    <property type="entry name" value="HATPase_c"/>
    <property type="match status" value="1"/>
</dbReference>
<dbReference type="SUPFAM" id="SSF47384">
    <property type="entry name" value="Homodimeric domain of signal transducing histidine kinase"/>
    <property type="match status" value="1"/>
</dbReference>
<dbReference type="InterPro" id="IPR003661">
    <property type="entry name" value="HisK_dim/P_dom"/>
</dbReference>
<evidence type="ECO:0000256" key="15">
    <source>
        <dbReference type="SAM" id="Coils"/>
    </source>
</evidence>
<feature type="transmembrane region" description="Helical" evidence="16">
    <location>
        <begin position="88"/>
        <end position="106"/>
    </location>
</feature>
<dbReference type="SMART" id="SM00448">
    <property type="entry name" value="REC"/>
    <property type="match status" value="2"/>
</dbReference>
<comment type="subcellular location">
    <subcellularLocation>
        <location evidence="2">Cell membrane</location>
        <topology evidence="2">Multi-pass membrane protein</topology>
    </subcellularLocation>
</comment>
<evidence type="ECO:0000256" key="5">
    <source>
        <dbReference type="ARBA" id="ARBA00022553"/>
    </source>
</evidence>
<evidence type="ECO:0000256" key="9">
    <source>
        <dbReference type="ARBA" id="ARBA00022777"/>
    </source>
</evidence>
<dbReference type="InterPro" id="IPR005467">
    <property type="entry name" value="His_kinase_dom"/>
</dbReference>
<feature type="coiled-coil region" evidence="15">
    <location>
        <begin position="213"/>
        <end position="254"/>
    </location>
</feature>
<dbReference type="Pfam" id="PF00512">
    <property type="entry name" value="HisKA"/>
    <property type="match status" value="1"/>
</dbReference>
<evidence type="ECO:0000256" key="1">
    <source>
        <dbReference type="ARBA" id="ARBA00000085"/>
    </source>
</evidence>
<evidence type="ECO:0000259" key="17">
    <source>
        <dbReference type="PROSITE" id="PS50109"/>
    </source>
</evidence>
<dbReference type="Pfam" id="PF02518">
    <property type="entry name" value="HATPase_c"/>
    <property type="match status" value="1"/>
</dbReference>
<dbReference type="CDD" id="cd00082">
    <property type="entry name" value="HisKA"/>
    <property type="match status" value="1"/>
</dbReference>
<evidence type="ECO:0000256" key="14">
    <source>
        <dbReference type="PROSITE-ProRule" id="PRU00169"/>
    </source>
</evidence>
<dbReference type="InterPro" id="IPR036890">
    <property type="entry name" value="HATPase_C_sf"/>
</dbReference>
<proteinExistence type="predicted"/>
<evidence type="ECO:0000313" key="20">
    <source>
        <dbReference type="Proteomes" id="UP000244168"/>
    </source>
</evidence>
<evidence type="ECO:0000256" key="2">
    <source>
        <dbReference type="ARBA" id="ARBA00004651"/>
    </source>
</evidence>
<keyword evidence="8" id="KW-0547">Nucleotide-binding</keyword>
<dbReference type="FunFam" id="3.30.565.10:FF:000010">
    <property type="entry name" value="Sensor histidine kinase RcsC"/>
    <property type="match status" value="1"/>
</dbReference>
<comment type="caution">
    <text evidence="19">The sequence shown here is derived from an EMBL/GenBank/DDBJ whole genome shotgun (WGS) entry which is preliminary data.</text>
</comment>
<comment type="catalytic activity">
    <reaction evidence="1">
        <text>ATP + protein L-histidine = ADP + protein N-phospho-L-histidine.</text>
        <dbReference type="EC" id="2.7.13.3"/>
    </reaction>
</comment>
<evidence type="ECO:0000259" key="18">
    <source>
        <dbReference type="PROSITE" id="PS50110"/>
    </source>
</evidence>
<dbReference type="Gene3D" id="1.10.287.130">
    <property type="match status" value="1"/>
</dbReference>
<keyword evidence="20" id="KW-1185">Reference proteome</keyword>
<evidence type="ECO:0000313" key="19">
    <source>
        <dbReference type="EMBL" id="PTQ98262.1"/>
    </source>
</evidence>
<evidence type="ECO:0000256" key="3">
    <source>
        <dbReference type="ARBA" id="ARBA00012438"/>
    </source>
</evidence>
<evidence type="ECO:0000256" key="13">
    <source>
        <dbReference type="ARBA" id="ARBA00023136"/>
    </source>
</evidence>
<dbReference type="InterPro" id="IPR036097">
    <property type="entry name" value="HisK_dim/P_sf"/>
</dbReference>
<dbReference type="GO" id="GO:0000155">
    <property type="term" value="F:phosphorelay sensor kinase activity"/>
    <property type="evidence" value="ECO:0007669"/>
    <property type="project" value="InterPro"/>
</dbReference>
<gene>
    <name evidence="19" type="ORF">C8P68_103423</name>
</gene>
<evidence type="ECO:0000256" key="12">
    <source>
        <dbReference type="ARBA" id="ARBA00023012"/>
    </source>
</evidence>
<evidence type="ECO:0000256" key="4">
    <source>
        <dbReference type="ARBA" id="ARBA00022475"/>
    </source>
</evidence>
<dbReference type="Gene3D" id="3.30.565.10">
    <property type="entry name" value="Histidine kinase-like ATPase, C-terminal domain"/>
    <property type="match status" value="1"/>
</dbReference>
<feature type="transmembrane region" description="Helical" evidence="16">
    <location>
        <begin position="40"/>
        <end position="58"/>
    </location>
</feature>
<keyword evidence="4" id="KW-1003">Cell membrane</keyword>
<keyword evidence="11 16" id="KW-1133">Transmembrane helix</keyword>
<accession>A0A2T5JBM3</accession>
<feature type="transmembrane region" description="Helical" evidence="16">
    <location>
        <begin position="64"/>
        <end position="83"/>
    </location>
</feature>
<feature type="domain" description="Response regulatory" evidence="18">
    <location>
        <begin position="645"/>
        <end position="760"/>
    </location>
</feature>
<dbReference type="InterPro" id="IPR001789">
    <property type="entry name" value="Sig_transdc_resp-reg_receiver"/>
</dbReference>
<dbReference type="CDD" id="cd17546">
    <property type="entry name" value="REC_hyHK_CKI1_RcsC-like"/>
    <property type="match status" value="2"/>
</dbReference>
<keyword evidence="5 14" id="KW-0597">Phosphoprotein</keyword>
<keyword evidence="10" id="KW-0067">ATP-binding</keyword>